<comment type="caution">
    <text evidence="1">The sequence shown here is derived from an EMBL/GenBank/DDBJ whole genome shotgun (WGS) entry which is preliminary data.</text>
</comment>
<proteinExistence type="predicted"/>
<accession>A0ACC1YBT2</accession>
<reference evidence="1 2" key="1">
    <citation type="journal article" date="2023" name="Science">
        <title>Complex scaffold remodeling in plant triterpene biosynthesis.</title>
        <authorList>
            <person name="De La Pena R."/>
            <person name="Hodgson H."/>
            <person name="Liu J.C."/>
            <person name="Stephenson M.J."/>
            <person name="Martin A.C."/>
            <person name="Owen C."/>
            <person name="Harkess A."/>
            <person name="Leebens-Mack J."/>
            <person name="Jimenez L.E."/>
            <person name="Osbourn A."/>
            <person name="Sattely E.S."/>
        </authorList>
    </citation>
    <scope>NUCLEOTIDE SEQUENCE [LARGE SCALE GENOMIC DNA]</scope>
    <source>
        <strain evidence="2">cv. JPN11</strain>
        <tissue evidence="1">Leaf</tissue>
    </source>
</reference>
<organism evidence="1 2">
    <name type="scientific">Melia azedarach</name>
    <name type="common">Chinaberry tree</name>
    <dbReference type="NCBI Taxonomy" id="155640"/>
    <lineage>
        <taxon>Eukaryota</taxon>
        <taxon>Viridiplantae</taxon>
        <taxon>Streptophyta</taxon>
        <taxon>Embryophyta</taxon>
        <taxon>Tracheophyta</taxon>
        <taxon>Spermatophyta</taxon>
        <taxon>Magnoliopsida</taxon>
        <taxon>eudicotyledons</taxon>
        <taxon>Gunneridae</taxon>
        <taxon>Pentapetalae</taxon>
        <taxon>rosids</taxon>
        <taxon>malvids</taxon>
        <taxon>Sapindales</taxon>
        <taxon>Meliaceae</taxon>
        <taxon>Melia</taxon>
    </lineage>
</organism>
<name>A0ACC1YBT2_MELAZ</name>
<protein>
    <submittedName>
        <fullName evidence="1">Rho guanine nucleotide exchange factor</fullName>
    </submittedName>
</protein>
<keyword evidence="2" id="KW-1185">Reference proteome</keyword>
<gene>
    <name evidence="1" type="ORF">OWV82_008620</name>
</gene>
<sequence length="335" mass="38164">MASSSFSFAAAPTPGIAVTEEQFKLFHNIDRILFTRLVHNLRHNPAKSIQVIAFWIWLEHSGKCRQLVKHMLTWPDTLIAALADEAVLLLTYIESEEVPLENIDVPLTQSMTQSKGSLKFFHENRLNILHGVTRTVNEVCIRAFGDILLQHAMEREMISDGNTENLLGENEIMKELISHYGRITTSPGIMSQKPSQYFQGFDPYGPIFQGNPDVLSNEIGEIVSQLRISNSNNSEQEMEFVPADERTIFLTFSKGYPISENEIRDFFSRKFGDCIEAIYMQEVSEIEQPLYARLVVYPASSMEVVLEGKSKAKFSINGKHVWARKYVRKVQRTSP</sequence>
<dbReference type="EMBL" id="CM051397">
    <property type="protein sequence ID" value="KAJ4720864.1"/>
    <property type="molecule type" value="Genomic_DNA"/>
</dbReference>
<dbReference type="Proteomes" id="UP001164539">
    <property type="component" value="Chromosome 4"/>
</dbReference>
<evidence type="ECO:0000313" key="1">
    <source>
        <dbReference type="EMBL" id="KAJ4720864.1"/>
    </source>
</evidence>
<evidence type="ECO:0000313" key="2">
    <source>
        <dbReference type="Proteomes" id="UP001164539"/>
    </source>
</evidence>